<dbReference type="RefSeq" id="WP_051245894.1">
    <property type="nucleotide sequence ID" value="NZ_JACJLA010000001.1"/>
</dbReference>
<name>A0ABS2GF07_9FIRM</name>
<comment type="caution">
    <text evidence="2">The sequence shown here is derived from an EMBL/GenBank/DDBJ whole genome shotgun (WGS) entry which is preliminary data.</text>
</comment>
<dbReference type="Proteomes" id="UP000707138">
    <property type="component" value="Unassembled WGS sequence"/>
</dbReference>
<proteinExistence type="predicted"/>
<evidence type="ECO:0000256" key="1">
    <source>
        <dbReference type="ARBA" id="ARBA00022596"/>
    </source>
</evidence>
<evidence type="ECO:0000313" key="2">
    <source>
        <dbReference type="EMBL" id="MBM6911753.1"/>
    </source>
</evidence>
<gene>
    <name evidence="2" type="ORF">H6A01_00240</name>
</gene>
<dbReference type="PANTHER" id="PTHR36566">
    <property type="entry name" value="NICKEL INSERTION PROTEIN-RELATED"/>
    <property type="match status" value="1"/>
</dbReference>
<reference evidence="2 3" key="1">
    <citation type="journal article" date="2021" name="Sci. Rep.">
        <title>The distribution of antibiotic resistance genes in chicken gut microbiota commensals.</title>
        <authorList>
            <person name="Juricova H."/>
            <person name="Matiasovicova J."/>
            <person name="Kubasova T."/>
            <person name="Cejkova D."/>
            <person name="Rychlik I."/>
        </authorList>
    </citation>
    <scope>NUCLEOTIDE SEQUENCE [LARGE SCALE GENOMIC DNA]</scope>
    <source>
        <strain evidence="2 3">An537</strain>
    </source>
</reference>
<dbReference type="Gene3D" id="3.30.70.1380">
    <property type="entry name" value="Transcriptional regulatory protein pf0864 domain like"/>
    <property type="match status" value="1"/>
</dbReference>
<dbReference type="InterPro" id="IPR002822">
    <property type="entry name" value="Ni_insertion"/>
</dbReference>
<accession>A0ABS2GF07</accession>
<sequence>MMSDTSKDALIKMEANIDNMNPEQYGGLLDRYLQAGANDAWMTPIIMKKGRPAIMLSILCRKELLDTMRDITFRHTTTIGMRYTPYERFVCEREFRTVTLGHDVVHVKEAFWQGKRVNISLEYEDLAAIAEKEDKPIKEIEKKVWRLLSL</sequence>
<organism evidence="2 3">
    <name type="scientific">Veillonella magna</name>
    <dbReference type="NCBI Taxonomy" id="464322"/>
    <lineage>
        <taxon>Bacteria</taxon>
        <taxon>Bacillati</taxon>
        <taxon>Bacillota</taxon>
        <taxon>Negativicutes</taxon>
        <taxon>Veillonellales</taxon>
        <taxon>Veillonellaceae</taxon>
        <taxon>Veillonella</taxon>
    </lineage>
</organism>
<keyword evidence="3" id="KW-1185">Reference proteome</keyword>
<dbReference type="PANTHER" id="PTHR36566:SF1">
    <property type="entry name" value="PYRIDINIUM-3,5-BISTHIOCARBOXYLIC ACID MONONUCLEOTIDE NICKEL INSERTION PROTEIN"/>
    <property type="match status" value="1"/>
</dbReference>
<evidence type="ECO:0000313" key="3">
    <source>
        <dbReference type="Proteomes" id="UP000707138"/>
    </source>
</evidence>
<dbReference type="EMBL" id="JACJLA010000001">
    <property type="protein sequence ID" value="MBM6911753.1"/>
    <property type="molecule type" value="Genomic_DNA"/>
</dbReference>
<dbReference type="Pfam" id="PF01969">
    <property type="entry name" value="Ni_insertion"/>
    <property type="match status" value="1"/>
</dbReference>
<keyword evidence="1" id="KW-0533">Nickel</keyword>
<dbReference type="Gene3D" id="3.10.20.300">
    <property type="entry name" value="mk0293 like domain"/>
    <property type="match status" value="1"/>
</dbReference>
<protein>
    <submittedName>
        <fullName evidence="2">DUF111 family protein</fullName>
    </submittedName>
</protein>